<organism evidence="2">
    <name type="scientific">Candidatus Berkiella cookevillensis</name>
    <dbReference type="NCBI Taxonomy" id="437022"/>
    <lineage>
        <taxon>Bacteria</taxon>
        <taxon>Pseudomonadati</taxon>
        <taxon>Pseudomonadota</taxon>
        <taxon>Gammaproteobacteria</taxon>
        <taxon>Candidatus Berkiellales</taxon>
        <taxon>Candidatus Berkiellaceae</taxon>
        <taxon>Candidatus Berkiella</taxon>
    </lineage>
</organism>
<evidence type="ECO:0000256" key="1">
    <source>
        <dbReference type="SAM" id="Phobius"/>
    </source>
</evidence>
<evidence type="ECO:0000313" key="2">
    <source>
        <dbReference type="EMBL" id="KRG18355.1"/>
    </source>
</evidence>
<proteinExistence type="predicted"/>
<keyword evidence="4" id="KW-1185">Reference proteome</keyword>
<dbReference type="RefSeq" id="WP_057624658.1">
    <property type="nucleotide sequence ID" value="NZ_LKHV02000001.1"/>
</dbReference>
<reference evidence="3" key="3">
    <citation type="submission" date="2021-06" db="EMBL/GenBank/DDBJ databases">
        <title>Genomic Description and Analysis of Intracellular Bacteria, Candidatus Berkiella cookevillensis and Candidatus Berkiella aquae.</title>
        <authorList>
            <person name="Kidane D.T."/>
            <person name="Mehari Y.T."/>
            <person name="Rice F.C."/>
            <person name="Arivett B.A."/>
            <person name="Farone A.L."/>
            <person name="Berk S.G."/>
            <person name="Farone M.B."/>
        </authorList>
    </citation>
    <scope>NUCLEOTIDE SEQUENCE</scope>
    <source>
        <strain evidence="3">CC99</strain>
    </source>
</reference>
<dbReference type="EMBL" id="LKHV02000001">
    <property type="protein sequence ID" value="MCS5708118.1"/>
    <property type="molecule type" value="Genomic_DNA"/>
</dbReference>
<reference evidence="3" key="2">
    <citation type="journal article" date="2016" name="Genome Announc.">
        <title>Draft Genome Sequences of Two Novel Amoeba-Resistant Intranuclear Bacteria, 'Candidatus Berkiella cookevillensis' and 'Candidatus Berkiella aquae'.</title>
        <authorList>
            <person name="Mehari Y.T."/>
            <person name="Arivett B.A."/>
            <person name="Farone A.L."/>
            <person name="Gunderson J.H."/>
            <person name="Farone M.B."/>
        </authorList>
    </citation>
    <scope>NUCLEOTIDE SEQUENCE</scope>
    <source>
        <strain evidence="3">CC99</strain>
    </source>
</reference>
<dbReference type="EMBL" id="LKHV01000007">
    <property type="protein sequence ID" value="KRG18355.1"/>
    <property type="molecule type" value="Genomic_DNA"/>
</dbReference>
<sequence length="148" mass="16329">MRSLKHTAIENGWLKAIYNHTCQIYSTAASEELFTAQKCGLQNPFTHPENITQHSGPYWDMLHYYLGVDYLQSVQNIATTLNVTAENCAEHFSENVQYATAGIADCVRSEEIATYVPSYQAIAGVAIGVTAVSLVALSLCKKNAPKKR</sequence>
<protein>
    <submittedName>
        <fullName evidence="2">Uncharacterized protein</fullName>
    </submittedName>
</protein>
<evidence type="ECO:0000313" key="3">
    <source>
        <dbReference type="EMBL" id="MCS5708118.1"/>
    </source>
</evidence>
<feature type="transmembrane region" description="Helical" evidence="1">
    <location>
        <begin position="119"/>
        <end position="140"/>
    </location>
</feature>
<evidence type="ECO:0000313" key="4">
    <source>
        <dbReference type="Proteomes" id="UP000051494"/>
    </source>
</evidence>
<dbReference type="Proteomes" id="UP000051494">
    <property type="component" value="Unassembled WGS sequence"/>
</dbReference>
<dbReference type="AlphaFoldDB" id="A0A0Q9YQN6"/>
<keyword evidence="1" id="KW-0812">Transmembrane</keyword>
<keyword evidence="1" id="KW-0472">Membrane</keyword>
<gene>
    <name evidence="3" type="ORF">CC99x_004290</name>
    <name evidence="2" type="ORF">CC99x_01567</name>
</gene>
<reference evidence="2" key="1">
    <citation type="submission" date="2015-09" db="EMBL/GenBank/DDBJ databases">
        <title>Draft Genome Sequences of Two Novel Amoeba-resistant Intranuclear Bacteria, Candidatus Berkiella cookevillensis and Candidatus Berkiella aquae.</title>
        <authorList>
            <person name="Mehari Y.T."/>
            <person name="Arivett B.A."/>
            <person name="Farone A.L."/>
            <person name="Gunderson J.H."/>
            <person name="Farone M.B."/>
        </authorList>
    </citation>
    <scope>NUCLEOTIDE SEQUENCE [LARGE SCALE GENOMIC DNA]</scope>
    <source>
        <strain evidence="2">CC99</strain>
    </source>
</reference>
<keyword evidence="1" id="KW-1133">Transmembrane helix</keyword>
<name>A0A0Q9YQN6_9GAMM</name>
<accession>A0A0Q9YQN6</accession>
<comment type="caution">
    <text evidence="2">The sequence shown here is derived from an EMBL/GenBank/DDBJ whole genome shotgun (WGS) entry which is preliminary data.</text>
</comment>